<dbReference type="InterPro" id="IPR029058">
    <property type="entry name" value="AB_hydrolase_fold"/>
</dbReference>
<name>A0AAW1TEQ9_9CHLO</name>
<dbReference type="EMBL" id="JALJOV010000033">
    <property type="protein sequence ID" value="KAK9868347.1"/>
    <property type="molecule type" value="Genomic_DNA"/>
</dbReference>
<feature type="region of interest" description="Disordered" evidence="1">
    <location>
        <begin position="461"/>
        <end position="481"/>
    </location>
</feature>
<organism evidence="3 4">
    <name type="scientific">Apatococcus fuscideae</name>
    <dbReference type="NCBI Taxonomy" id="2026836"/>
    <lineage>
        <taxon>Eukaryota</taxon>
        <taxon>Viridiplantae</taxon>
        <taxon>Chlorophyta</taxon>
        <taxon>core chlorophytes</taxon>
        <taxon>Trebouxiophyceae</taxon>
        <taxon>Chlorellales</taxon>
        <taxon>Chlorellaceae</taxon>
        <taxon>Apatococcus</taxon>
    </lineage>
</organism>
<comment type="caution">
    <text evidence="3">The sequence shown here is derived from an EMBL/GenBank/DDBJ whole genome shotgun (WGS) entry which is preliminary data.</text>
</comment>
<dbReference type="AlphaFoldDB" id="A0AAW1TEQ9"/>
<dbReference type="GO" id="GO:0006629">
    <property type="term" value="P:lipid metabolic process"/>
    <property type="evidence" value="ECO:0007669"/>
    <property type="project" value="InterPro"/>
</dbReference>
<dbReference type="PANTHER" id="PTHR47523:SF1">
    <property type="entry name" value="F21O3.11 PROTEIN"/>
    <property type="match status" value="1"/>
</dbReference>
<feature type="compositionally biased region" description="Polar residues" evidence="1">
    <location>
        <begin position="245"/>
        <end position="256"/>
    </location>
</feature>
<evidence type="ECO:0000259" key="2">
    <source>
        <dbReference type="Pfam" id="PF01764"/>
    </source>
</evidence>
<evidence type="ECO:0000313" key="4">
    <source>
        <dbReference type="Proteomes" id="UP001485043"/>
    </source>
</evidence>
<dbReference type="InterPro" id="IPR002921">
    <property type="entry name" value="Fungal_lipase-type"/>
</dbReference>
<gene>
    <name evidence="3" type="ORF">WJX84_000380</name>
</gene>
<sequence length="785" mass="86248">MSTFSEVQDVVNSLLSSELVYKVLDGSEKEAVASFETMRAGLPPSSVTLQRVQWSLPHAPQRYLLAESNTTLYVAIMGTKQRRDLMANSQLTQRPIWTQDAAGPETDPDEEPAAHAGYLTRADSIPVDRLWRQAQHRHKRLIFCGHSLGGAVAMLCTLRLLESLPANQHSQIQCYGFASPAIGNASLLKLAEERLWAQHLTNFLLPEDFVMRLLYRSSPPPHPASSSMDDSADEASDLPAFSTFPEASSSPGPASTNNFDLIEVMTHSWQRTASAAKPGVDDRRVMQPGSNQRMGLMDPLPASPESPGVLPGASYAAMQAAWLGTSSALPHMSLTRLLVMFFLERSVAGLSSAWHQLIWMTAFLLPLSTTTSFSLTSRRLDMASVNTMLPSNQARQGILRHAHSSAAHGEKLWASAEVPSALQDAPALQSVAEAVKPQADAWQEAASMVRVSLALGLQASMPQGRQPTRHAAEGRPWDDEQEREAMPALAKTLYLMPRAAEPQPDLSEVPDASQCADSADVTAPVLESGALLDRPCDCCAGVSEPDPEPRHLLWTHRMPFYRQRFRQIFCHALKGRPLPQAAALQRLESSTLLAPAFKLSRAGIMWPADRLLTVAWRHQGKPMWQIPWQLLQRVLGRRWRATYIHVEGHELDLCTDAHLEMSGNLFKADIIRADSNAPAPLTKTDNAGALSLQYAWNQVRASLQGCYTSGRNGHDVLLRVVLPASAFDPTGMPFTSATDGSSKHGTIHLMSDFQQLSTPLQPQSRYGSRYLQRLLEAIQHPVKAA</sequence>
<dbReference type="Pfam" id="PF01764">
    <property type="entry name" value="Lipase_3"/>
    <property type="match status" value="1"/>
</dbReference>
<dbReference type="Proteomes" id="UP001485043">
    <property type="component" value="Unassembled WGS sequence"/>
</dbReference>
<dbReference type="Gene3D" id="3.40.50.1820">
    <property type="entry name" value="alpha/beta hydrolase"/>
    <property type="match status" value="1"/>
</dbReference>
<evidence type="ECO:0000313" key="3">
    <source>
        <dbReference type="EMBL" id="KAK9868347.1"/>
    </source>
</evidence>
<feature type="domain" description="Fungal lipase-type" evidence="2">
    <location>
        <begin position="74"/>
        <end position="213"/>
    </location>
</feature>
<dbReference type="SUPFAM" id="SSF53474">
    <property type="entry name" value="alpha/beta-Hydrolases"/>
    <property type="match status" value="1"/>
</dbReference>
<feature type="region of interest" description="Disordered" evidence="1">
    <location>
        <begin position="220"/>
        <end position="256"/>
    </location>
</feature>
<accession>A0AAW1TEQ9</accession>
<dbReference type="PANTHER" id="PTHR47523">
    <property type="entry name" value="F21O3.11 PROTEIN"/>
    <property type="match status" value="1"/>
</dbReference>
<proteinExistence type="predicted"/>
<evidence type="ECO:0000256" key="1">
    <source>
        <dbReference type="SAM" id="MobiDB-lite"/>
    </source>
</evidence>
<protein>
    <recommendedName>
        <fullName evidence="2">Fungal lipase-type domain-containing protein</fullName>
    </recommendedName>
</protein>
<keyword evidence="4" id="KW-1185">Reference proteome</keyword>
<reference evidence="3 4" key="1">
    <citation type="journal article" date="2024" name="Nat. Commun.">
        <title>Phylogenomics reveals the evolutionary origins of lichenization in chlorophyte algae.</title>
        <authorList>
            <person name="Puginier C."/>
            <person name="Libourel C."/>
            <person name="Otte J."/>
            <person name="Skaloud P."/>
            <person name="Haon M."/>
            <person name="Grisel S."/>
            <person name="Petersen M."/>
            <person name="Berrin J.G."/>
            <person name="Delaux P.M."/>
            <person name="Dal Grande F."/>
            <person name="Keller J."/>
        </authorList>
    </citation>
    <scope>NUCLEOTIDE SEQUENCE [LARGE SCALE GENOMIC DNA]</scope>
    <source>
        <strain evidence="3 4">SAG 2523</strain>
    </source>
</reference>
<dbReference type="CDD" id="cd00519">
    <property type="entry name" value="Lipase_3"/>
    <property type="match status" value="1"/>
</dbReference>